<organism evidence="1 2">
    <name type="scientific">Pistacia atlantica</name>
    <dbReference type="NCBI Taxonomy" id="434234"/>
    <lineage>
        <taxon>Eukaryota</taxon>
        <taxon>Viridiplantae</taxon>
        <taxon>Streptophyta</taxon>
        <taxon>Embryophyta</taxon>
        <taxon>Tracheophyta</taxon>
        <taxon>Spermatophyta</taxon>
        <taxon>Magnoliopsida</taxon>
        <taxon>eudicotyledons</taxon>
        <taxon>Gunneridae</taxon>
        <taxon>Pentapetalae</taxon>
        <taxon>rosids</taxon>
        <taxon>malvids</taxon>
        <taxon>Sapindales</taxon>
        <taxon>Anacardiaceae</taxon>
        <taxon>Pistacia</taxon>
    </lineage>
</organism>
<dbReference type="EMBL" id="CM047904">
    <property type="protein sequence ID" value="KAJ0090183.1"/>
    <property type="molecule type" value="Genomic_DNA"/>
</dbReference>
<keyword evidence="2" id="KW-1185">Reference proteome</keyword>
<reference evidence="2" key="1">
    <citation type="journal article" date="2023" name="G3 (Bethesda)">
        <title>Genome assembly and association tests identify interacting loci associated with vigor, precocity, and sex in interspecific pistachio rootstocks.</title>
        <authorList>
            <person name="Palmer W."/>
            <person name="Jacygrad E."/>
            <person name="Sagayaradj S."/>
            <person name="Cavanaugh K."/>
            <person name="Han R."/>
            <person name="Bertier L."/>
            <person name="Beede B."/>
            <person name="Kafkas S."/>
            <person name="Golino D."/>
            <person name="Preece J."/>
            <person name="Michelmore R."/>
        </authorList>
    </citation>
    <scope>NUCLEOTIDE SEQUENCE [LARGE SCALE GENOMIC DNA]</scope>
</reference>
<comment type="caution">
    <text evidence="1">The sequence shown here is derived from an EMBL/GenBank/DDBJ whole genome shotgun (WGS) entry which is preliminary data.</text>
</comment>
<sequence>MVGPCPSQNPTLNTTNLRANNKLNFAENRIPESDSSPARPVTMKVRSSVKKMCEFCKTVKRRGRLYVICSSNPKHKQRQGMSTFANEGPIPSTFMETNAKQEIAPSHSFQPGLAALIPKRHEPSLIYGWRANLASLLFKQGK</sequence>
<accession>A0ACC1AU36</accession>
<name>A0ACC1AU36_9ROSI</name>
<gene>
    <name evidence="1" type="ORF">Patl1_13084</name>
</gene>
<protein>
    <submittedName>
        <fullName evidence="1">Uncharacterized protein</fullName>
    </submittedName>
</protein>
<dbReference type="Proteomes" id="UP001164250">
    <property type="component" value="Chromosome 8"/>
</dbReference>
<proteinExistence type="predicted"/>
<evidence type="ECO:0000313" key="2">
    <source>
        <dbReference type="Proteomes" id="UP001164250"/>
    </source>
</evidence>
<evidence type="ECO:0000313" key="1">
    <source>
        <dbReference type="EMBL" id="KAJ0090183.1"/>
    </source>
</evidence>